<dbReference type="Proteomes" id="UP000002730">
    <property type="component" value="Chromosome"/>
</dbReference>
<dbReference type="Pfam" id="PF02465">
    <property type="entry name" value="FliD_N"/>
    <property type="match status" value="1"/>
</dbReference>
<dbReference type="KEGG" id="ccb:Clocel_1708"/>
<dbReference type="HOGENOM" id="CLU_015182_0_2_9"/>
<dbReference type="GO" id="GO:0007155">
    <property type="term" value="P:cell adhesion"/>
    <property type="evidence" value="ECO:0007669"/>
    <property type="project" value="InterPro"/>
</dbReference>
<dbReference type="OrthoDB" id="9776025at2"/>
<comment type="similarity">
    <text evidence="1 5">Belongs to the FliD family.</text>
</comment>
<dbReference type="RefSeq" id="WP_010077336.1">
    <property type="nucleotide sequence ID" value="NC_014393.1"/>
</dbReference>
<dbReference type="GO" id="GO:0009421">
    <property type="term" value="C:bacterial-type flagellum filament cap"/>
    <property type="evidence" value="ECO:0007669"/>
    <property type="project" value="InterPro"/>
</dbReference>
<keyword evidence="3" id="KW-0175">Coiled coil</keyword>
<evidence type="ECO:0000256" key="4">
    <source>
        <dbReference type="ARBA" id="ARBA00023143"/>
    </source>
</evidence>
<keyword evidence="4 5" id="KW-0975">Bacterial flagellum</keyword>
<organism evidence="8 9">
    <name type="scientific">Clostridium cellulovorans (strain ATCC 35296 / DSM 3052 / OCM 3 / 743B)</name>
    <dbReference type="NCBI Taxonomy" id="573061"/>
    <lineage>
        <taxon>Bacteria</taxon>
        <taxon>Bacillati</taxon>
        <taxon>Bacillota</taxon>
        <taxon>Clostridia</taxon>
        <taxon>Eubacteriales</taxon>
        <taxon>Clostridiaceae</taxon>
        <taxon>Clostridium</taxon>
    </lineage>
</organism>
<dbReference type="eggNOG" id="COG1345">
    <property type="taxonomic scope" value="Bacteria"/>
</dbReference>
<keyword evidence="8" id="KW-0969">Cilium</keyword>
<name>D9SKF6_CLOC7</name>
<gene>
    <name evidence="8" type="ordered locus">Clocel_1708</name>
</gene>
<evidence type="ECO:0000259" key="6">
    <source>
        <dbReference type="Pfam" id="PF02465"/>
    </source>
</evidence>
<feature type="domain" description="Flagellar hook-associated protein 2 C-terminal" evidence="7">
    <location>
        <begin position="260"/>
        <end position="526"/>
    </location>
</feature>
<dbReference type="InterPro" id="IPR010809">
    <property type="entry name" value="FliD_C"/>
</dbReference>
<evidence type="ECO:0000256" key="5">
    <source>
        <dbReference type="RuleBase" id="RU362066"/>
    </source>
</evidence>
<dbReference type="Pfam" id="PF07195">
    <property type="entry name" value="FliD_C"/>
    <property type="match status" value="1"/>
</dbReference>
<keyword evidence="9" id="KW-1185">Reference proteome</keyword>
<dbReference type="STRING" id="573061.Clocel_1708"/>
<dbReference type="PANTHER" id="PTHR30288">
    <property type="entry name" value="FLAGELLAR CAP/ASSEMBLY PROTEIN FLID"/>
    <property type="match status" value="1"/>
</dbReference>
<comment type="subcellular location">
    <subcellularLocation>
        <location evidence="5">Secreted</location>
    </subcellularLocation>
    <subcellularLocation>
        <location evidence="5">Bacterial flagellum</location>
    </subcellularLocation>
</comment>
<dbReference type="InterPro" id="IPR003481">
    <property type="entry name" value="FliD_N"/>
</dbReference>
<keyword evidence="8" id="KW-0282">Flagellum</keyword>
<evidence type="ECO:0000256" key="1">
    <source>
        <dbReference type="ARBA" id="ARBA00009764"/>
    </source>
</evidence>
<keyword evidence="8" id="KW-0966">Cell projection</keyword>
<feature type="domain" description="Flagellar hook-associated protein 2 N-terminal" evidence="6">
    <location>
        <begin position="17"/>
        <end position="124"/>
    </location>
</feature>
<evidence type="ECO:0000313" key="9">
    <source>
        <dbReference type="Proteomes" id="UP000002730"/>
    </source>
</evidence>
<sequence length="538" mass="58030">MSSVSSSNSMRMTGLTTGMDTESIVKSLMKPYQAKIDNVYKEQQLNAWKQEAYRSVMTKMQNIKSKYFDATKPDNYILNSNSLAEKKVTATAAVAGSSPSVTVTAGGTANDGTYIVDIKTAATKAEIKGTALAAGTKTSTKLSTLGMTTSDEIQITYGVGASAKTATVSIGANDTISTLINKVNTETAGNVKLEYYEYAGFSFSTTAYGASSGVQIDNSGVGDTLLKMNLTTGSSSVGTDGVMSITYPNGSVSGNQVLTSNKVSVDGMSMVVNGTGITNVTVEKNTDETLKKIKSFVDDYNTMLDDIYGQIYSKRNYSYKPLTDEEKEAMSDEEVTKWEAKAKQGILAKDSNLENLASTLRSELFTRPLNGTGGNLSQFGISTSSDISKRGKIQIDEAVLKQKLQEDPDAVLTALAGPSTTYPSYNPDATSTDRDTRLNEMGAFGRVSHIFEDYARTTRNSKGAKGILVEKAGIKGDLSEISNSYSKLMLDQQTKIDSLNKKFTDMESKYYAKFGNLETMMSKLNAQQSWLQQQLGSM</sequence>
<evidence type="ECO:0000256" key="2">
    <source>
        <dbReference type="ARBA" id="ARBA00011255"/>
    </source>
</evidence>
<keyword evidence="5" id="KW-0964">Secreted</keyword>
<dbReference type="AlphaFoldDB" id="D9SKF6"/>
<proteinExistence type="inferred from homology"/>
<comment type="subunit">
    <text evidence="2 5">Homopentamer.</text>
</comment>
<dbReference type="PANTHER" id="PTHR30288:SF0">
    <property type="entry name" value="FLAGELLAR HOOK-ASSOCIATED PROTEIN 2"/>
    <property type="match status" value="1"/>
</dbReference>
<dbReference type="EMBL" id="CP002160">
    <property type="protein sequence ID" value="ADL51452.1"/>
    <property type="molecule type" value="Genomic_DNA"/>
</dbReference>
<comment type="function">
    <text evidence="5">Required for morphogenesis and for the elongation of the flagellar filament by facilitating polymerization of the flagellin monomers at the tip of growing filament. Forms a capping structure, which prevents flagellin subunits (transported through the central channel of the flagellum) from leaking out without polymerization at the distal end.</text>
</comment>
<dbReference type="GO" id="GO:0009424">
    <property type="term" value="C:bacterial-type flagellum hook"/>
    <property type="evidence" value="ECO:0007669"/>
    <property type="project" value="UniProtKB-UniRule"/>
</dbReference>
<dbReference type="InterPro" id="IPR040026">
    <property type="entry name" value="FliD"/>
</dbReference>
<evidence type="ECO:0000313" key="8">
    <source>
        <dbReference type="EMBL" id="ADL51452.1"/>
    </source>
</evidence>
<protein>
    <recommendedName>
        <fullName evidence="5">Flagellar hook-associated protein 2</fullName>
        <shortName evidence="5">HAP2</shortName>
    </recommendedName>
    <alternativeName>
        <fullName evidence="5">Flagellar cap protein</fullName>
    </alternativeName>
</protein>
<accession>D9SKF6</accession>
<evidence type="ECO:0000256" key="3">
    <source>
        <dbReference type="ARBA" id="ARBA00023054"/>
    </source>
</evidence>
<evidence type="ECO:0000259" key="7">
    <source>
        <dbReference type="Pfam" id="PF07195"/>
    </source>
</evidence>
<dbReference type="GO" id="GO:0071973">
    <property type="term" value="P:bacterial-type flagellum-dependent cell motility"/>
    <property type="evidence" value="ECO:0007669"/>
    <property type="project" value="TreeGrafter"/>
</dbReference>
<dbReference type="GO" id="GO:0005576">
    <property type="term" value="C:extracellular region"/>
    <property type="evidence" value="ECO:0007669"/>
    <property type="project" value="UniProtKB-SubCell"/>
</dbReference>
<reference evidence="8 9" key="1">
    <citation type="submission" date="2010-08" db="EMBL/GenBank/DDBJ databases">
        <title>Complete sequence of Clostridium cellulovorans 743B.</title>
        <authorList>
            <consortium name="US DOE Joint Genome Institute"/>
            <person name="Lucas S."/>
            <person name="Copeland A."/>
            <person name="Lapidus A."/>
            <person name="Cheng J.-F."/>
            <person name="Bruce D."/>
            <person name="Goodwin L."/>
            <person name="Pitluck S."/>
            <person name="Chertkov O."/>
            <person name="Detter J.C."/>
            <person name="Han C."/>
            <person name="Tapia R."/>
            <person name="Land M."/>
            <person name="Hauser L."/>
            <person name="Chang Y.-J."/>
            <person name="Jeffries C."/>
            <person name="Kyrpides N."/>
            <person name="Ivanova N."/>
            <person name="Mikhailova N."/>
            <person name="Hemme C.L."/>
            <person name="Woyke T."/>
        </authorList>
    </citation>
    <scope>NUCLEOTIDE SEQUENCE [LARGE SCALE GENOMIC DNA]</scope>
    <source>
        <strain evidence="9">ATCC 35296 / DSM 3052 / OCM 3 / 743B</strain>
    </source>
</reference>